<dbReference type="PANTHER" id="PTHR43540:SF15">
    <property type="entry name" value="BLR5631 PROTEIN"/>
    <property type="match status" value="1"/>
</dbReference>
<dbReference type="InterPro" id="IPR036380">
    <property type="entry name" value="Isochorismatase-like_sf"/>
</dbReference>
<evidence type="ECO:0000313" key="4">
    <source>
        <dbReference type="Proteomes" id="UP001500751"/>
    </source>
</evidence>
<dbReference type="Proteomes" id="UP001500751">
    <property type="component" value="Unassembled WGS sequence"/>
</dbReference>
<accession>A0ABN2V894</accession>
<keyword evidence="1 3" id="KW-0378">Hydrolase</keyword>
<protein>
    <submittedName>
        <fullName evidence="3">Cysteine hydrolase family protein</fullName>
    </submittedName>
</protein>
<feature type="domain" description="Isochorismatase-like" evidence="2">
    <location>
        <begin position="24"/>
        <end position="186"/>
    </location>
</feature>
<dbReference type="Pfam" id="PF00857">
    <property type="entry name" value="Isochorismatase"/>
    <property type="match status" value="1"/>
</dbReference>
<gene>
    <name evidence="3" type="ORF">GCM10009839_74270</name>
</gene>
<evidence type="ECO:0000259" key="2">
    <source>
        <dbReference type="Pfam" id="PF00857"/>
    </source>
</evidence>
<name>A0ABN2V894_9ACTN</name>
<comment type="caution">
    <text evidence="3">The sequence shown here is derived from an EMBL/GenBank/DDBJ whole genome shotgun (WGS) entry which is preliminary data.</text>
</comment>
<proteinExistence type="predicted"/>
<evidence type="ECO:0000313" key="3">
    <source>
        <dbReference type="EMBL" id="GAA2054980.1"/>
    </source>
</evidence>
<sequence length="201" mass="20742">MSTSATLRTVIGLDGTPPRLADATLVLIDYQNTYRSGVMALEGAEEALAAGARLLAAARTAGARIVHVINDGGEGTPYDIRAEIGAISPEVAPIDGEPVVVKQFPNSFHHTELEKTLRDLGAGEELVLAGFMTHMCVTFTAQGAFNLGYRPTVVAEATATRSLTAPDGTAVPAATLHTAALTTIGDLFGVVVPTVDALTGS</sequence>
<dbReference type="SUPFAM" id="SSF52499">
    <property type="entry name" value="Isochorismatase-like hydrolases"/>
    <property type="match status" value="1"/>
</dbReference>
<dbReference type="PANTHER" id="PTHR43540">
    <property type="entry name" value="PEROXYUREIDOACRYLATE/UREIDOACRYLATE AMIDOHYDROLASE-RELATED"/>
    <property type="match status" value="1"/>
</dbReference>
<keyword evidence="4" id="KW-1185">Reference proteome</keyword>
<dbReference type="GO" id="GO:0016787">
    <property type="term" value="F:hydrolase activity"/>
    <property type="evidence" value="ECO:0007669"/>
    <property type="project" value="UniProtKB-KW"/>
</dbReference>
<reference evidence="3 4" key="1">
    <citation type="journal article" date="2019" name="Int. J. Syst. Evol. Microbiol.">
        <title>The Global Catalogue of Microorganisms (GCM) 10K type strain sequencing project: providing services to taxonomists for standard genome sequencing and annotation.</title>
        <authorList>
            <consortium name="The Broad Institute Genomics Platform"/>
            <consortium name="The Broad Institute Genome Sequencing Center for Infectious Disease"/>
            <person name="Wu L."/>
            <person name="Ma J."/>
        </authorList>
    </citation>
    <scope>NUCLEOTIDE SEQUENCE [LARGE SCALE GENOMIC DNA]</scope>
    <source>
        <strain evidence="3 4">JCM 16014</strain>
    </source>
</reference>
<organism evidence="3 4">
    <name type="scientific">Catenulispora yoronensis</name>
    <dbReference type="NCBI Taxonomy" id="450799"/>
    <lineage>
        <taxon>Bacteria</taxon>
        <taxon>Bacillati</taxon>
        <taxon>Actinomycetota</taxon>
        <taxon>Actinomycetes</taxon>
        <taxon>Catenulisporales</taxon>
        <taxon>Catenulisporaceae</taxon>
        <taxon>Catenulispora</taxon>
    </lineage>
</organism>
<dbReference type="RefSeq" id="WP_344670395.1">
    <property type="nucleotide sequence ID" value="NZ_BAAAQN010000060.1"/>
</dbReference>
<dbReference type="InterPro" id="IPR000868">
    <property type="entry name" value="Isochorismatase-like_dom"/>
</dbReference>
<dbReference type="InterPro" id="IPR050272">
    <property type="entry name" value="Isochorismatase-like_hydrls"/>
</dbReference>
<dbReference type="Gene3D" id="3.40.50.850">
    <property type="entry name" value="Isochorismatase-like"/>
    <property type="match status" value="1"/>
</dbReference>
<evidence type="ECO:0000256" key="1">
    <source>
        <dbReference type="ARBA" id="ARBA00022801"/>
    </source>
</evidence>
<dbReference type="EMBL" id="BAAAQN010000060">
    <property type="protein sequence ID" value="GAA2054980.1"/>
    <property type="molecule type" value="Genomic_DNA"/>
</dbReference>